<name>A0A494XAE6_9BURK</name>
<dbReference type="AlphaFoldDB" id="A0A494XAE6"/>
<gene>
    <name evidence="1" type="ORF">D7S86_23195</name>
</gene>
<evidence type="ECO:0000313" key="2">
    <source>
        <dbReference type="Proteomes" id="UP000270342"/>
    </source>
</evidence>
<dbReference type="EMBL" id="RBZU01000013">
    <property type="protein sequence ID" value="RKP47062.1"/>
    <property type="molecule type" value="Genomic_DNA"/>
</dbReference>
<dbReference type="InterPro" id="IPR014718">
    <property type="entry name" value="GH-type_carb-bd"/>
</dbReference>
<dbReference type="GO" id="GO:0030246">
    <property type="term" value="F:carbohydrate binding"/>
    <property type="evidence" value="ECO:0007669"/>
    <property type="project" value="InterPro"/>
</dbReference>
<reference evidence="1 2" key="1">
    <citation type="submission" date="2018-10" db="EMBL/GenBank/DDBJ databases">
        <title>Robbsia sp. DHC34, isolated from soil.</title>
        <authorList>
            <person name="Gao Z.-H."/>
            <person name="Qiu L.-H."/>
        </authorList>
    </citation>
    <scope>NUCLEOTIDE SEQUENCE [LARGE SCALE GENOMIC DNA]</scope>
    <source>
        <strain evidence="1 2">DHC34</strain>
    </source>
</reference>
<dbReference type="InterPro" id="IPR027839">
    <property type="entry name" value="DUF4432"/>
</dbReference>
<evidence type="ECO:0000313" key="1">
    <source>
        <dbReference type="EMBL" id="RKP47062.1"/>
    </source>
</evidence>
<dbReference type="CDD" id="cd09023">
    <property type="entry name" value="Aldose_epim_Ec_c4013"/>
    <property type="match status" value="1"/>
</dbReference>
<accession>A0A494XAE6</accession>
<sequence>MQLYEQTLSRRALDARVGMLSQVAGVQLYTLGDGVERGVRCLEFRTGSGLVFTVLVDRAMDIARCEYRGASIGWHSPAGFRHPGLHEYEGEQGLAWLRSLSGLIVTAGLDHTLFMDAQAAEHFHYSPRKHVASSLHGRIGTIPARLTGYGERWDGDECVLWAEGIIQQSTVFGEDLYLRRRIEAVVGGHTISLHDEVVNHGFYRTPHMFLYHINVGYPVLDEGSEYVAPIVETPWAAHDAALRAQGVGYRTQPAPRHDFHEQVYEHTMRADAQGIVPVMLCNRGFDAGRGLGVLIETRKSEFPCMFEWQALQEGHYAIGIEPSTHHVLGKPFAQSRDEAIWLEHGESRRYHTRLSVLPDIEAIDRQRDRIRAIAAQPSDEYVSTTANWEPIGGAR</sequence>
<dbReference type="RefSeq" id="WP_121089836.1">
    <property type="nucleotide sequence ID" value="NZ_RBZU01000013.1"/>
</dbReference>
<keyword evidence="2" id="KW-1185">Reference proteome</keyword>
<dbReference type="Proteomes" id="UP000270342">
    <property type="component" value="Unassembled WGS sequence"/>
</dbReference>
<organism evidence="1 2">
    <name type="scientific">Pararobbsia silviterrae</name>
    <dbReference type="NCBI Taxonomy" id="1792498"/>
    <lineage>
        <taxon>Bacteria</taxon>
        <taxon>Pseudomonadati</taxon>
        <taxon>Pseudomonadota</taxon>
        <taxon>Betaproteobacteria</taxon>
        <taxon>Burkholderiales</taxon>
        <taxon>Burkholderiaceae</taxon>
        <taxon>Pararobbsia</taxon>
    </lineage>
</organism>
<protein>
    <submittedName>
        <fullName evidence="1">DUF4432 family protein</fullName>
    </submittedName>
</protein>
<dbReference type="OrthoDB" id="6183686at2"/>
<comment type="caution">
    <text evidence="1">The sequence shown here is derived from an EMBL/GenBank/DDBJ whole genome shotgun (WGS) entry which is preliminary data.</text>
</comment>
<dbReference type="Pfam" id="PF14486">
    <property type="entry name" value="DUF4432"/>
    <property type="match status" value="1"/>
</dbReference>
<dbReference type="Gene3D" id="2.70.98.10">
    <property type="match status" value="1"/>
</dbReference>
<proteinExistence type="predicted"/>